<accession>F2JMC4</accession>
<proteinExistence type="inferred from homology"/>
<dbReference type="EMBL" id="CP002582">
    <property type="protein sequence ID" value="ADZ83442.1"/>
    <property type="molecule type" value="Genomic_DNA"/>
</dbReference>
<keyword evidence="6 9" id="KW-0812">Transmembrane</keyword>
<dbReference type="InterPro" id="IPR003004">
    <property type="entry name" value="GspF/PilC"/>
</dbReference>
<evidence type="ECO:0000256" key="9">
    <source>
        <dbReference type="RuleBase" id="RU003923"/>
    </source>
</evidence>
<reference evidence="12 13" key="1">
    <citation type="journal article" date="2011" name="J. Bacteriol.">
        <title>Complete genome sequence of the cellulose-degrading bacterium Cellulosilyticum lentocellum.</title>
        <authorList>
            <consortium name="US DOE Joint Genome Institute"/>
            <person name="Miller D.A."/>
            <person name="Suen G."/>
            <person name="Bruce D."/>
            <person name="Copeland A."/>
            <person name="Cheng J.F."/>
            <person name="Detter C."/>
            <person name="Goodwin L.A."/>
            <person name="Han C.S."/>
            <person name="Hauser L.J."/>
            <person name="Land M.L."/>
            <person name="Lapidus A."/>
            <person name="Lucas S."/>
            <person name="Meincke L."/>
            <person name="Pitluck S."/>
            <person name="Tapia R."/>
            <person name="Teshima H."/>
            <person name="Woyke T."/>
            <person name="Fox B.G."/>
            <person name="Angert E.R."/>
            <person name="Currie C.R."/>
        </authorList>
    </citation>
    <scope>NUCLEOTIDE SEQUENCE [LARGE SCALE GENOMIC DNA]</scope>
    <source>
        <strain evidence="13">ATCC 49066 / DSM 5427 / NCIMB 11756 / RHM5</strain>
    </source>
</reference>
<feature type="domain" description="Type II secretion system protein GspF" evidence="11">
    <location>
        <begin position="71"/>
        <end position="193"/>
    </location>
</feature>
<gene>
    <name evidence="12" type="ordered locus">Clole_1718</name>
</gene>
<evidence type="ECO:0000256" key="10">
    <source>
        <dbReference type="SAM" id="Phobius"/>
    </source>
</evidence>
<keyword evidence="8 10" id="KW-0472">Membrane</keyword>
<dbReference type="InterPro" id="IPR001992">
    <property type="entry name" value="T2SS_GspF/T4SS_PilC_CS"/>
</dbReference>
<dbReference type="InterPro" id="IPR042094">
    <property type="entry name" value="T2SS_GspF_sf"/>
</dbReference>
<comment type="subcellular location">
    <subcellularLocation>
        <location evidence="1">Cell inner membrane</location>
        <topology evidence="1">Multi-pass membrane protein</topology>
    </subcellularLocation>
    <subcellularLocation>
        <location evidence="9">Cell membrane</location>
        <topology evidence="9">Multi-pass membrane protein</topology>
    </subcellularLocation>
</comment>
<evidence type="ECO:0000313" key="13">
    <source>
        <dbReference type="Proteomes" id="UP000008467"/>
    </source>
</evidence>
<feature type="transmembrane region" description="Helical" evidence="10">
    <location>
        <begin position="377"/>
        <end position="400"/>
    </location>
</feature>
<dbReference type="PANTHER" id="PTHR30012">
    <property type="entry name" value="GENERAL SECRETION PATHWAY PROTEIN"/>
    <property type="match status" value="1"/>
</dbReference>
<evidence type="ECO:0000256" key="2">
    <source>
        <dbReference type="ARBA" id="ARBA00005745"/>
    </source>
</evidence>
<keyword evidence="4" id="KW-1003">Cell membrane</keyword>
<evidence type="ECO:0000256" key="7">
    <source>
        <dbReference type="ARBA" id="ARBA00022989"/>
    </source>
</evidence>
<comment type="similarity">
    <text evidence="2 9">Belongs to the GSP F family.</text>
</comment>
<keyword evidence="5" id="KW-0997">Cell inner membrane</keyword>
<dbReference type="AlphaFoldDB" id="F2JMC4"/>
<dbReference type="FunFam" id="1.20.81.30:FF:000001">
    <property type="entry name" value="Type II secretion system protein F"/>
    <property type="match status" value="1"/>
</dbReference>
<evidence type="ECO:0000256" key="6">
    <source>
        <dbReference type="ARBA" id="ARBA00022692"/>
    </source>
</evidence>
<evidence type="ECO:0000256" key="5">
    <source>
        <dbReference type="ARBA" id="ARBA00022519"/>
    </source>
</evidence>
<feature type="transmembrane region" description="Helical" evidence="10">
    <location>
        <begin position="169"/>
        <end position="192"/>
    </location>
</feature>
<dbReference type="GO" id="GO:0009306">
    <property type="term" value="P:protein secretion"/>
    <property type="evidence" value="ECO:0007669"/>
    <property type="project" value="InterPro"/>
</dbReference>
<keyword evidence="3 9" id="KW-0813">Transport</keyword>
<dbReference type="HOGENOM" id="CLU_035032_2_1_9"/>
<evidence type="ECO:0000313" key="12">
    <source>
        <dbReference type="EMBL" id="ADZ83442.1"/>
    </source>
</evidence>
<sequence length="404" mass="44100">METFLYKAKSSVNGKKISGELQAENELAVREMLMKKNLDPLSISKKSTFNADLSEVGIFKQKIKLTDINFFCKQFASMIQAGISIGKGLNICAQQCSNKTLKKHLEHIHSQVTEGKTLSEATREENIFPDILVSMIECGEASGNLDKVLQQTVDHFDNQLGVTKKVKKALAYPTIVLVIVAVVVVILMVKVIPNFMGLLTETGAEIPIPTQIVIAVSNFCIAKWPILIGIVVVLVVIGFNIKKIPSCRRALDRLSLKLPIFGDLNKKSISAVFASTMSMLVESGIPMLQAIEITKKVIGNAVADEELDLAIISLKQGQSLYDSLSGSIIYPPIMYSMINIGEETGALDDMLIKISVYFKEEVDIAVDNMTLLIEPALTIFMAVIVGGIMLAVMLPTFAAANAMM</sequence>
<dbReference type="PRINTS" id="PR00812">
    <property type="entry name" value="BCTERIALGSPF"/>
</dbReference>
<evidence type="ECO:0000256" key="1">
    <source>
        <dbReference type="ARBA" id="ARBA00004429"/>
    </source>
</evidence>
<feature type="transmembrane region" description="Helical" evidence="10">
    <location>
        <begin position="212"/>
        <end position="239"/>
    </location>
</feature>
<dbReference type="Pfam" id="PF00482">
    <property type="entry name" value="T2SSF"/>
    <property type="match status" value="2"/>
</dbReference>
<dbReference type="eggNOG" id="COG1459">
    <property type="taxonomic scope" value="Bacteria"/>
</dbReference>
<dbReference type="Gene3D" id="1.20.81.30">
    <property type="entry name" value="Type II secretion system (T2SS), domain F"/>
    <property type="match status" value="2"/>
</dbReference>
<dbReference type="GO" id="GO:0005886">
    <property type="term" value="C:plasma membrane"/>
    <property type="evidence" value="ECO:0007669"/>
    <property type="project" value="UniProtKB-SubCell"/>
</dbReference>
<name>F2JMC4_CELLD</name>
<dbReference type="Proteomes" id="UP000008467">
    <property type="component" value="Chromosome"/>
</dbReference>
<organism evidence="12 13">
    <name type="scientific">Cellulosilyticum lentocellum (strain ATCC 49066 / DSM 5427 / NCIMB 11756 / RHM5)</name>
    <name type="common">Clostridium lentocellum</name>
    <dbReference type="NCBI Taxonomy" id="642492"/>
    <lineage>
        <taxon>Bacteria</taxon>
        <taxon>Bacillati</taxon>
        <taxon>Bacillota</taxon>
        <taxon>Clostridia</taxon>
        <taxon>Lachnospirales</taxon>
        <taxon>Cellulosilyticaceae</taxon>
        <taxon>Cellulosilyticum</taxon>
    </lineage>
</organism>
<dbReference type="KEGG" id="cle:Clole_1718"/>
<dbReference type="STRING" id="642492.Clole_1718"/>
<dbReference type="PANTHER" id="PTHR30012:SF0">
    <property type="entry name" value="TYPE II SECRETION SYSTEM PROTEIN F-RELATED"/>
    <property type="match status" value="1"/>
</dbReference>
<evidence type="ECO:0000256" key="4">
    <source>
        <dbReference type="ARBA" id="ARBA00022475"/>
    </source>
</evidence>
<evidence type="ECO:0000256" key="8">
    <source>
        <dbReference type="ARBA" id="ARBA00023136"/>
    </source>
</evidence>
<dbReference type="InterPro" id="IPR018076">
    <property type="entry name" value="T2SS_GspF_dom"/>
</dbReference>
<evidence type="ECO:0000259" key="11">
    <source>
        <dbReference type="Pfam" id="PF00482"/>
    </source>
</evidence>
<keyword evidence="13" id="KW-1185">Reference proteome</keyword>
<protein>
    <submittedName>
        <fullName evidence="12">Type II secretion system F domain</fullName>
    </submittedName>
</protein>
<evidence type="ECO:0000256" key="3">
    <source>
        <dbReference type="ARBA" id="ARBA00022448"/>
    </source>
</evidence>
<dbReference type="RefSeq" id="WP_013656739.1">
    <property type="nucleotide sequence ID" value="NC_015275.1"/>
</dbReference>
<feature type="domain" description="Type II secretion system protein GspF" evidence="11">
    <location>
        <begin position="273"/>
        <end position="395"/>
    </location>
</feature>
<dbReference type="PROSITE" id="PS00874">
    <property type="entry name" value="T2SP_F"/>
    <property type="match status" value="1"/>
</dbReference>
<keyword evidence="7 10" id="KW-1133">Transmembrane helix</keyword>